<organism evidence="1 2">
    <name type="scientific">Candidatus Kaiserbacteria bacterium CG10_big_fil_rev_8_21_14_0_10_56_12</name>
    <dbReference type="NCBI Taxonomy" id="1974611"/>
    <lineage>
        <taxon>Bacteria</taxon>
        <taxon>Candidatus Kaiseribacteriota</taxon>
    </lineage>
</organism>
<name>A0A2H0UAD2_9BACT</name>
<protein>
    <submittedName>
        <fullName evidence="1">Uncharacterized protein</fullName>
    </submittedName>
</protein>
<reference evidence="2" key="1">
    <citation type="submission" date="2017-09" db="EMBL/GenBank/DDBJ databases">
        <title>Depth-based differentiation of microbial function through sediment-hosted aquifers and enrichment of novel symbionts in the deep terrestrial subsurface.</title>
        <authorList>
            <person name="Probst A.J."/>
            <person name="Ladd B."/>
            <person name="Jarett J.K."/>
            <person name="Geller-Mcgrath D.E."/>
            <person name="Sieber C.M.K."/>
            <person name="Emerson J.B."/>
            <person name="Anantharaman K."/>
            <person name="Thomas B.C."/>
            <person name="Malmstrom R."/>
            <person name="Stieglmeier M."/>
            <person name="Klingl A."/>
            <person name="Woyke T."/>
            <person name="Ryan C.M."/>
            <person name="Banfield J.F."/>
        </authorList>
    </citation>
    <scope>NUCLEOTIDE SEQUENCE [LARGE SCALE GENOMIC DNA]</scope>
</reference>
<sequence>MTGVAIEDAGKLEILTRYVEKFPGGELAKRIADGFENAVRSTHMHLPPEHIASGLKDFVDRTLTESSWELDNGQYEEWLKGSESPSS</sequence>
<dbReference type="Proteomes" id="UP000230179">
    <property type="component" value="Unassembled WGS sequence"/>
</dbReference>
<gene>
    <name evidence="1" type="ORF">COU19_00685</name>
</gene>
<evidence type="ECO:0000313" key="2">
    <source>
        <dbReference type="Proteomes" id="UP000230179"/>
    </source>
</evidence>
<comment type="caution">
    <text evidence="1">The sequence shown here is derived from an EMBL/GenBank/DDBJ whole genome shotgun (WGS) entry which is preliminary data.</text>
</comment>
<dbReference type="EMBL" id="PFBL01000005">
    <property type="protein sequence ID" value="PIR83368.1"/>
    <property type="molecule type" value="Genomic_DNA"/>
</dbReference>
<proteinExistence type="predicted"/>
<accession>A0A2H0UAD2</accession>
<dbReference type="AlphaFoldDB" id="A0A2H0UAD2"/>
<evidence type="ECO:0000313" key="1">
    <source>
        <dbReference type="EMBL" id="PIR83368.1"/>
    </source>
</evidence>